<keyword evidence="5" id="KW-0862">Zinc</keyword>
<evidence type="ECO:0000259" key="6">
    <source>
        <dbReference type="Pfam" id="PF07687"/>
    </source>
</evidence>
<evidence type="ECO:0000256" key="1">
    <source>
        <dbReference type="ARBA" id="ARBA00001947"/>
    </source>
</evidence>
<feature type="domain" description="Peptidase M20 dimerisation" evidence="6">
    <location>
        <begin position="201"/>
        <end position="337"/>
    </location>
</feature>
<dbReference type="GO" id="GO:0016787">
    <property type="term" value="F:hydrolase activity"/>
    <property type="evidence" value="ECO:0007669"/>
    <property type="project" value="UniProtKB-KW"/>
</dbReference>
<dbReference type="Gene3D" id="3.30.70.360">
    <property type="match status" value="1"/>
</dbReference>
<accession>A0A895XMY5</accession>
<dbReference type="Pfam" id="PF01546">
    <property type="entry name" value="Peptidase_M20"/>
    <property type="match status" value="1"/>
</dbReference>
<dbReference type="SUPFAM" id="SSF53187">
    <property type="entry name" value="Zn-dependent exopeptidases"/>
    <property type="match status" value="1"/>
</dbReference>
<dbReference type="PANTHER" id="PTHR43808:SF8">
    <property type="entry name" value="PEPTIDASE M20 DIMERISATION DOMAIN-CONTAINING PROTEIN"/>
    <property type="match status" value="1"/>
</dbReference>
<organism evidence="7 8">
    <name type="scientific">Natronoglycomyces albus</name>
    <dbReference type="NCBI Taxonomy" id="2811108"/>
    <lineage>
        <taxon>Bacteria</taxon>
        <taxon>Bacillati</taxon>
        <taxon>Actinomycetota</taxon>
        <taxon>Actinomycetes</taxon>
        <taxon>Glycomycetales</taxon>
        <taxon>Glycomycetaceae</taxon>
        <taxon>Natronoglycomyces</taxon>
    </lineage>
</organism>
<dbReference type="GO" id="GO:0046872">
    <property type="term" value="F:metal ion binding"/>
    <property type="evidence" value="ECO:0007669"/>
    <property type="project" value="UniProtKB-KW"/>
</dbReference>
<dbReference type="FunFam" id="1.10.150.900:FF:000002">
    <property type="entry name" value="M20/M25/M40 family peptidase"/>
    <property type="match status" value="1"/>
</dbReference>
<name>A0A895XMY5_9ACTN</name>
<dbReference type="AlphaFoldDB" id="A0A895XMY5"/>
<proteinExistence type="inferred from homology"/>
<comment type="cofactor">
    <cofactor evidence="1">
        <name>Zn(2+)</name>
        <dbReference type="ChEBI" id="CHEBI:29105"/>
    </cofactor>
</comment>
<dbReference type="InterPro" id="IPR011650">
    <property type="entry name" value="Peptidase_M20_dimer"/>
</dbReference>
<keyword evidence="3" id="KW-0479">Metal-binding</keyword>
<dbReference type="InterPro" id="IPR001261">
    <property type="entry name" value="ArgE/DapE_CS"/>
</dbReference>
<evidence type="ECO:0000256" key="4">
    <source>
        <dbReference type="ARBA" id="ARBA00022801"/>
    </source>
</evidence>
<dbReference type="PANTHER" id="PTHR43808">
    <property type="entry name" value="ACETYLORNITHINE DEACETYLASE"/>
    <property type="match status" value="1"/>
</dbReference>
<dbReference type="PROSITE" id="PS00758">
    <property type="entry name" value="ARGE_DAPE_CPG2_1"/>
    <property type="match status" value="1"/>
</dbReference>
<dbReference type="InterPro" id="IPR002933">
    <property type="entry name" value="Peptidase_M20"/>
</dbReference>
<evidence type="ECO:0000256" key="3">
    <source>
        <dbReference type="ARBA" id="ARBA00022723"/>
    </source>
</evidence>
<dbReference type="Gene3D" id="3.40.630.10">
    <property type="entry name" value="Zn peptidases"/>
    <property type="match status" value="1"/>
</dbReference>
<dbReference type="PIRSF" id="PIRSF036696">
    <property type="entry name" value="ACY-1"/>
    <property type="match status" value="1"/>
</dbReference>
<evidence type="ECO:0000313" key="7">
    <source>
        <dbReference type="EMBL" id="QSB06714.1"/>
    </source>
</evidence>
<dbReference type="InterPro" id="IPR050072">
    <property type="entry name" value="Peptidase_M20A"/>
</dbReference>
<dbReference type="Pfam" id="PF07687">
    <property type="entry name" value="M20_dimer"/>
    <property type="match status" value="1"/>
</dbReference>
<evidence type="ECO:0000256" key="2">
    <source>
        <dbReference type="ARBA" id="ARBA00006247"/>
    </source>
</evidence>
<evidence type="ECO:0000256" key="5">
    <source>
        <dbReference type="ARBA" id="ARBA00022833"/>
    </source>
</evidence>
<dbReference type="SUPFAM" id="SSF55031">
    <property type="entry name" value="Bacterial exopeptidase dimerisation domain"/>
    <property type="match status" value="1"/>
</dbReference>
<dbReference type="RefSeq" id="WP_213172724.1">
    <property type="nucleotide sequence ID" value="NZ_CP070496.1"/>
</dbReference>
<gene>
    <name evidence="7" type="ORF">JQS30_07420</name>
</gene>
<dbReference type="KEGG" id="nav:JQS30_07420"/>
<dbReference type="InterPro" id="IPR036264">
    <property type="entry name" value="Bact_exopeptidase_dim_dom"/>
</dbReference>
<comment type="similarity">
    <text evidence="2">Belongs to the peptidase M20A family.</text>
</comment>
<evidence type="ECO:0000313" key="8">
    <source>
        <dbReference type="Proteomes" id="UP000662939"/>
    </source>
</evidence>
<dbReference type="Proteomes" id="UP000662939">
    <property type="component" value="Chromosome"/>
</dbReference>
<reference evidence="7" key="1">
    <citation type="submission" date="2021-02" db="EMBL/GenBank/DDBJ databases">
        <title>Natronoglycomyces albus gen. nov., sp. nov, a haloalkaliphilic actinobacterium from a soda solonchak soil.</title>
        <authorList>
            <person name="Sorokin D.Y."/>
            <person name="Khijniak T.V."/>
            <person name="Zakharycheva A.P."/>
            <person name="Boueva O.V."/>
            <person name="Ariskina E.V."/>
            <person name="Hahnke R.L."/>
            <person name="Bunk B."/>
            <person name="Sproer C."/>
            <person name="Schumann P."/>
            <person name="Evtushenko L.I."/>
            <person name="Kublanov I.V."/>
        </authorList>
    </citation>
    <scope>NUCLEOTIDE SEQUENCE</scope>
    <source>
        <strain evidence="7">DSM 106290</strain>
    </source>
</reference>
<keyword evidence="8" id="KW-1185">Reference proteome</keyword>
<dbReference type="EMBL" id="CP070496">
    <property type="protein sequence ID" value="QSB06714.1"/>
    <property type="molecule type" value="Genomic_DNA"/>
</dbReference>
<keyword evidence="4" id="KW-0378">Hydrolase</keyword>
<protein>
    <submittedName>
        <fullName evidence="7">M20/M25/M40 family metallo-hydrolase</fullName>
    </submittedName>
</protein>
<sequence length="441" mass="47424">MTDNAATYPKAVDEVVDLCRDLIRIDTTNTGDPATVVGERAAAEYVAEKLSEVGLEPTIFESSPGRASVVARFPGADSTRGALLLHGHLDVVPAEPGEWSVHPFSGEIQNGYVWGRGAVDMKDFDAMLLAVVREWKRAGKVPPRDLVLLFTADEEAGSIWGAGWLVKNHPEIFEGVTEAVGEVGGFSISMSNDLRLYLIMTAEKGIDWMRLKATGRPGHGSMLHDDNAVARLAQAVANVGNHTFDVEMTPTVQAFLNEVSELTGIDVNTDDPEAAVAKLGPLARIIGATLRNTANPTMLSSGYKANVIPSSAEATIDCRSLPGRSDQLQAKIRELIGDGVDMEYIHREPGIETPFEGELVDAMAASLREMDPGARAVPYMLSGGTDGKEFAKLGIQCFGFAPLKLPSELDFASLFHGIDERVPVDALKFGVSVMDRFLSQS</sequence>
<dbReference type="NCBIfam" id="NF005913">
    <property type="entry name" value="PRK07906.1"/>
    <property type="match status" value="1"/>
</dbReference>
<dbReference type="Gene3D" id="1.10.150.900">
    <property type="match status" value="1"/>
</dbReference>
<dbReference type="CDD" id="cd05675">
    <property type="entry name" value="M20_yscS_like"/>
    <property type="match status" value="1"/>
</dbReference>
<dbReference type="FunFam" id="3.40.630.10:FF:000023">
    <property type="entry name" value="M20/M25/M40 family metallo-hydrolase"/>
    <property type="match status" value="1"/>
</dbReference>